<evidence type="ECO:0000256" key="1">
    <source>
        <dbReference type="SAM" id="SignalP"/>
    </source>
</evidence>
<gene>
    <name evidence="2" type="ORF">VTJ49DRAFT_2506</name>
</gene>
<reference evidence="2 3" key="1">
    <citation type="journal article" date="2024" name="Commun. Biol.">
        <title>Comparative genomic analysis of thermophilic fungi reveals convergent evolutionary adaptations and gene losses.</title>
        <authorList>
            <person name="Steindorff A.S."/>
            <person name="Aguilar-Pontes M.V."/>
            <person name="Robinson A.J."/>
            <person name="Andreopoulos B."/>
            <person name="LaButti K."/>
            <person name="Kuo A."/>
            <person name="Mondo S."/>
            <person name="Riley R."/>
            <person name="Otillar R."/>
            <person name="Haridas S."/>
            <person name="Lipzen A."/>
            <person name="Grimwood J."/>
            <person name="Schmutz J."/>
            <person name="Clum A."/>
            <person name="Reid I.D."/>
            <person name="Moisan M.C."/>
            <person name="Butler G."/>
            <person name="Nguyen T.T.M."/>
            <person name="Dewar K."/>
            <person name="Conant G."/>
            <person name="Drula E."/>
            <person name="Henrissat B."/>
            <person name="Hansel C."/>
            <person name="Singer S."/>
            <person name="Hutchinson M.I."/>
            <person name="de Vries R.P."/>
            <person name="Natvig D.O."/>
            <person name="Powell A.J."/>
            <person name="Tsang A."/>
            <person name="Grigoriev I.V."/>
        </authorList>
    </citation>
    <scope>NUCLEOTIDE SEQUENCE [LARGE SCALE GENOMIC DNA]</scope>
    <source>
        <strain evidence="2 3">CBS 620.91</strain>
    </source>
</reference>
<feature type="signal peptide" evidence="1">
    <location>
        <begin position="1"/>
        <end position="27"/>
    </location>
</feature>
<name>A0ABR3VA27_HUMIN</name>
<feature type="chain" id="PRO_5045439050" description="Coagulation factor 5/8 type domain-containing protein" evidence="1">
    <location>
        <begin position="28"/>
        <end position="304"/>
    </location>
</feature>
<proteinExistence type="predicted"/>
<keyword evidence="1" id="KW-0732">Signal</keyword>
<accession>A0ABR3VA27</accession>
<organism evidence="2 3">
    <name type="scientific">Humicola insolens</name>
    <name type="common">Soft-rot fungus</name>
    <dbReference type="NCBI Taxonomy" id="85995"/>
    <lineage>
        <taxon>Eukaryota</taxon>
        <taxon>Fungi</taxon>
        <taxon>Dikarya</taxon>
        <taxon>Ascomycota</taxon>
        <taxon>Pezizomycotina</taxon>
        <taxon>Sordariomycetes</taxon>
        <taxon>Sordariomycetidae</taxon>
        <taxon>Sordariales</taxon>
        <taxon>Chaetomiaceae</taxon>
        <taxon>Mycothermus</taxon>
    </lineage>
</organism>
<dbReference type="EMBL" id="JAZGSY010000206">
    <property type="protein sequence ID" value="KAL1838579.1"/>
    <property type="molecule type" value="Genomic_DNA"/>
</dbReference>
<dbReference type="Proteomes" id="UP001583172">
    <property type="component" value="Unassembled WGS sequence"/>
</dbReference>
<protein>
    <recommendedName>
        <fullName evidence="4">Coagulation factor 5/8 type domain-containing protein</fullName>
    </recommendedName>
</protein>
<evidence type="ECO:0008006" key="4">
    <source>
        <dbReference type="Google" id="ProtNLM"/>
    </source>
</evidence>
<comment type="caution">
    <text evidence="2">The sequence shown here is derived from an EMBL/GenBank/DDBJ whole genome shotgun (WGS) entry which is preliminary data.</text>
</comment>
<evidence type="ECO:0000313" key="2">
    <source>
        <dbReference type="EMBL" id="KAL1838579.1"/>
    </source>
</evidence>
<evidence type="ECO:0000313" key="3">
    <source>
        <dbReference type="Proteomes" id="UP001583172"/>
    </source>
</evidence>
<sequence>MALPTRALTSALLLFLSLLLTSPVALAADDIRAIYLFKDVMKSNTTSLQKSGFNTLIIFGIGVLSNGDIMYYSNTPGSQDVLVASGGSYVGGPALAEKVRSLKTDPSSGVTRLEICMNSQNIRNLMSYPGPGANTNLYRNFAALREAWLLDAVNNDDEHLYDLPSTVTFARMLGQIGYRYTTAPYDPYVAQFWISLVAQANQGRSAAQGPLLDRTYLQCYDGGANNNPPGWANALGMKVVPLLWVINDSKPVFGVTPAQARARFAQWKQQGGIAGAGYWNDYDIEKMGLSYREYGQVLKDLFPS</sequence>
<keyword evidence="3" id="KW-1185">Reference proteome</keyword>